<evidence type="ECO:0000256" key="6">
    <source>
        <dbReference type="ARBA" id="ARBA00022723"/>
    </source>
</evidence>
<keyword evidence="6" id="KW-0479">Metal-binding</keyword>
<dbReference type="PANTHER" id="PTHR33540">
    <property type="entry name" value="TRNA THREONYLCARBAMOYLADENOSINE BIOSYNTHESIS PROTEIN TSAE"/>
    <property type="match status" value="1"/>
</dbReference>
<keyword evidence="9" id="KW-0460">Magnesium</keyword>
<comment type="subcellular location">
    <subcellularLocation>
        <location evidence="1">Cytoplasm</location>
    </subcellularLocation>
</comment>
<dbReference type="EMBL" id="NVSR01000006">
    <property type="protein sequence ID" value="PCI30295.1"/>
    <property type="molecule type" value="Genomic_DNA"/>
</dbReference>
<evidence type="ECO:0000256" key="5">
    <source>
        <dbReference type="ARBA" id="ARBA00022694"/>
    </source>
</evidence>
<name>A0A2A4TAZ2_9DELT</name>
<evidence type="ECO:0000256" key="4">
    <source>
        <dbReference type="ARBA" id="ARBA00022490"/>
    </source>
</evidence>
<organism evidence="11 12">
    <name type="scientific">SAR324 cluster bacterium</name>
    <dbReference type="NCBI Taxonomy" id="2024889"/>
    <lineage>
        <taxon>Bacteria</taxon>
        <taxon>Deltaproteobacteria</taxon>
        <taxon>SAR324 cluster</taxon>
    </lineage>
</organism>
<protein>
    <recommendedName>
        <fullName evidence="3">tRNA threonylcarbamoyladenosine biosynthesis protein TsaE</fullName>
    </recommendedName>
    <alternativeName>
        <fullName evidence="10">t(6)A37 threonylcarbamoyladenosine biosynthesis protein TsaE</fullName>
    </alternativeName>
</protein>
<dbReference type="InterPro" id="IPR003442">
    <property type="entry name" value="T6A_TsaE"/>
</dbReference>
<keyword evidence="5" id="KW-0819">tRNA processing</keyword>
<dbReference type="GO" id="GO:0005524">
    <property type="term" value="F:ATP binding"/>
    <property type="evidence" value="ECO:0007669"/>
    <property type="project" value="UniProtKB-KW"/>
</dbReference>
<dbReference type="GO" id="GO:0016740">
    <property type="term" value="F:transferase activity"/>
    <property type="evidence" value="ECO:0007669"/>
    <property type="project" value="UniProtKB-KW"/>
</dbReference>
<dbReference type="SUPFAM" id="SSF52540">
    <property type="entry name" value="P-loop containing nucleoside triphosphate hydrolases"/>
    <property type="match status" value="1"/>
</dbReference>
<comment type="similarity">
    <text evidence="2">Belongs to the TsaE family.</text>
</comment>
<dbReference type="GO" id="GO:0002949">
    <property type="term" value="P:tRNA threonylcarbamoyladenosine modification"/>
    <property type="evidence" value="ECO:0007669"/>
    <property type="project" value="InterPro"/>
</dbReference>
<sequence>MTDKEIIAYYSGKSPESLQGKVIGLVGDLGAGKTHLVGEILSKISKDFVTQISSPSFNLCNIYETNALTVHHFDLYRIESEDELYNIEIWESLEREDVLTFIEWVNSFPEVQQACTEVINITMNEDEQRQYMITEP</sequence>
<proteinExistence type="inferred from homology"/>
<comment type="caution">
    <text evidence="11">The sequence shown here is derived from an EMBL/GenBank/DDBJ whole genome shotgun (WGS) entry which is preliminary data.</text>
</comment>
<evidence type="ECO:0000256" key="1">
    <source>
        <dbReference type="ARBA" id="ARBA00004496"/>
    </source>
</evidence>
<keyword evidence="4" id="KW-0963">Cytoplasm</keyword>
<evidence type="ECO:0000256" key="3">
    <source>
        <dbReference type="ARBA" id="ARBA00019010"/>
    </source>
</evidence>
<dbReference type="GO" id="GO:0046872">
    <property type="term" value="F:metal ion binding"/>
    <property type="evidence" value="ECO:0007669"/>
    <property type="project" value="UniProtKB-KW"/>
</dbReference>
<evidence type="ECO:0000256" key="2">
    <source>
        <dbReference type="ARBA" id="ARBA00007599"/>
    </source>
</evidence>
<dbReference type="Gene3D" id="3.40.50.300">
    <property type="entry name" value="P-loop containing nucleotide triphosphate hydrolases"/>
    <property type="match status" value="1"/>
</dbReference>
<dbReference type="Proteomes" id="UP000218113">
    <property type="component" value="Unassembled WGS sequence"/>
</dbReference>
<dbReference type="AlphaFoldDB" id="A0A2A4TAZ2"/>
<dbReference type="PANTHER" id="PTHR33540:SF2">
    <property type="entry name" value="TRNA THREONYLCARBAMOYLADENOSINE BIOSYNTHESIS PROTEIN TSAE"/>
    <property type="match status" value="1"/>
</dbReference>
<evidence type="ECO:0000313" key="11">
    <source>
        <dbReference type="EMBL" id="PCI30295.1"/>
    </source>
</evidence>
<keyword evidence="11" id="KW-0808">Transferase</keyword>
<dbReference type="NCBIfam" id="TIGR00150">
    <property type="entry name" value="T6A_YjeE"/>
    <property type="match status" value="1"/>
</dbReference>
<evidence type="ECO:0000256" key="8">
    <source>
        <dbReference type="ARBA" id="ARBA00022840"/>
    </source>
</evidence>
<dbReference type="GO" id="GO:0005737">
    <property type="term" value="C:cytoplasm"/>
    <property type="evidence" value="ECO:0007669"/>
    <property type="project" value="UniProtKB-SubCell"/>
</dbReference>
<dbReference type="Pfam" id="PF02367">
    <property type="entry name" value="TsaE"/>
    <property type="match status" value="1"/>
</dbReference>
<evidence type="ECO:0000256" key="9">
    <source>
        <dbReference type="ARBA" id="ARBA00022842"/>
    </source>
</evidence>
<dbReference type="InterPro" id="IPR027417">
    <property type="entry name" value="P-loop_NTPase"/>
</dbReference>
<accession>A0A2A4TAZ2</accession>
<keyword evidence="8" id="KW-0067">ATP-binding</keyword>
<evidence type="ECO:0000256" key="10">
    <source>
        <dbReference type="ARBA" id="ARBA00032441"/>
    </source>
</evidence>
<evidence type="ECO:0000256" key="7">
    <source>
        <dbReference type="ARBA" id="ARBA00022741"/>
    </source>
</evidence>
<gene>
    <name evidence="11" type="ORF">COB67_02130</name>
</gene>
<reference evidence="12" key="1">
    <citation type="submission" date="2017-08" db="EMBL/GenBank/DDBJ databases">
        <title>A dynamic microbial community with high functional redundancy inhabits the cold, oxic subseafloor aquifer.</title>
        <authorList>
            <person name="Tully B.J."/>
            <person name="Wheat C.G."/>
            <person name="Glazer B.T."/>
            <person name="Huber J.A."/>
        </authorList>
    </citation>
    <scope>NUCLEOTIDE SEQUENCE [LARGE SCALE GENOMIC DNA]</scope>
</reference>
<keyword evidence="7" id="KW-0547">Nucleotide-binding</keyword>
<evidence type="ECO:0000313" key="12">
    <source>
        <dbReference type="Proteomes" id="UP000218113"/>
    </source>
</evidence>